<reference evidence="2" key="1">
    <citation type="journal article" date="2018" name="DNA Res.">
        <title>Multiple hybrid de novo genome assembly of finger millet, an orphan allotetraploid crop.</title>
        <authorList>
            <person name="Hatakeyama M."/>
            <person name="Aluri S."/>
            <person name="Balachadran M.T."/>
            <person name="Sivarajan S.R."/>
            <person name="Patrignani A."/>
            <person name="Gruter S."/>
            <person name="Poveda L."/>
            <person name="Shimizu-Inatsugi R."/>
            <person name="Baeten J."/>
            <person name="Francoijs K.J."/>
            <person name="Nataraja K.N."/>
            <person name="Reddy Y.A.N."/>
            <person name="Phadnis S."/>
            <person name="Ravikumar R.L."/>
            <person name="Schlapbach R."/>
            <person name="Sreeman S.M."/>
            <person name="Shimizu K.K."/>
        </authorList>
    </citation>
    <scope>NUCLEOTIDE SEQUENCE</scope>
</reference>
<dbReference type="Proteomes" id="UP001054889">
    <property type="component" value="Unassembled WGS sequence"/>
</dbReference>
<keyword evidence="3" id="KW-1185">Reference proteome</keyword>
<dbReference type="Gene3D" id="1.20.1280.50">
    <property type="match status" value="1"/>
</dbReference>
<dbReference type="InterPro" id="IPR001810">
    <property type="entry name" value="F-box_dom"/>
</dbReference>
<name>A0AAV5DIT0_ELECO</name>
<evidence type="ECO:0000313" key="2">
    <source>
        <dbReference type="EMBL" id="GJN10443.1"/>
    </source>
</evidence>
<proteinExistence type="predicted"/>
<protein>
    <recommendedName>
        <fullName evidence="1">F-box domain-containing protein</fullName>
    </recommendedName>
</protein>
<dbReference type="EMBL" id="BQKI01000017">
    <property type="protein sequence ID" value="GJN10443.1"/>
    <property type="molecule type" value="Genomic_DNA"/>
</dbReference>
<comment type="caution">
    <text evidence="2">The sequence shown here is derived from an EMBL/GenBank/DDBJ whole genome shotgun (WGS) entry which is preliminary data.</text>
</comment>
<dbReference type="SUPFAM" id="SSF81383">
    <property type="entry name" value="F-box domain"/>
    <property type="match status" value="1"/>
</dbReference>
<dbReference type="AlphaFoldDB" id="A0AAV5DIT0"/>
<dbReference type="Pfam" id="PF00646">
    <property type="entry name" value="F-box"/>
    <property type="match status" value="1"/>
</dbReference>
<evidence type="ECO:0000259" key="1">
    <source>
        <dbReference type="Pfam" id="PF00646"/>
    </source>
</evidence>
<accession>A0AAV5DIT0</accession>
<feature type="domain" description="F-box" evidence="1">
    <location>
        <begin position="21"/>
        <end position="60"/>
    </location>
</feature>
<reference evidence="2" key="2">
    <citation type="submission" date="2021-12" db="EMBL/GenBank/DDBJ databases">
        <title>Resequencing data analysis of finger millet.</title>
        <authorList>
            <person name="Hatakeyama M."/>
            <person name="Aluri S."/>
            <person name="Balachadran M.T."/>
            <person name="Sivarajan S.R."/>
            <person name="Poveda L."/>
            <person name="Shimizu-Inatsugi R."/>
            <person name="Schlapbach R."/>
            <person name="Sreeman S.M."/>
            <person name="Shimizu K.K."/>
        </authorList>
    </citation>
    <scope>NUCLEOTIDE SEQUENCE</scope>
</reference>
<organism evidence="2 3">
    <name type="scientific">Eleusine coracana subsp. coracana</name>
    <dbReference type="NCBI Taxonomy" id="191504"/>
    <lineage>
        <taxon>Eukaryota</taxon>
        <taxon>Viridiplantae</taxon>
        <taxon>Streptophyta</taxon>
        <taxon>Embryophyta</taxon>
        <taxon>Tracheophyta</taxon>
        <taxon>Spermatophyta</taxon>
        <taxon>Magnoliopsida</taxon>
        <taxon>Liliopsida</taxon>
        <taxon>Poales</taxon>
        <taxon>Poaceae</taxon>
        <taxon>PACMAD clade</taxon>
        <taxon>Chloridoideae</taxon>
        <taxon>Cynodonteae</taxon>
        <taxon>Eleusininae</taxon>
        <taxon>Eleusine</taxon>
    </lineage>
</organism>
<dbReference type="PANTHER" id="PTHR32133">
    <property type="entry name" value="OS07G0120400 PROTEIN"/>
    <property type="match status" value="1"/>
</dbReference>
<dbReference type="InterPro" id="IPR036047">
    <property type="entry name" value="F-box-like_dom_sf"/>
</dbReference>
<gene>
    <name evidence="2" type="primary">ga28537</name>
    <name evidence="2" type="ORF">PR202_ga28537</name>
</gene>
<sequence>MEEPPSRKPATTALPAALTMDDVVEEVLLRLPPADPVSLARATLVCNRWRRIATDAYFRRRGTPPPMLSFLCNIKSSVDGDIARSFPAAPCDTLK</sequence>
<evidence type="ECO:0000313" key="3">
    <source>
        <dbReference type="Proteomes" id="UP001054889"/>
    </source>
</evidence>